<organism evidence="2 3">
    <name type="scientific">Pararobbsia alpina</name>
    <dbReference type="NCBI Taxonomy" id="621374"/>
    <lineage>
        <taxon>Bacteria</taxon>
        <taxon>Pseudomonadati</taxon>
        <taxon>Pseudomonadota</taxon>
        <taxon>Betaproteobacteria</taxon>
        <taxon>Burkholderiales</taxon>
        <taxon>Burkholderiaceae</taxon>
        <taxon>Pararobbsia</taxon>
    </lineage>
</organism>
<evidence type="ECO:0000313" key="3">
    <source>
        <dbReference type="Proteomes" id="UP000494115"/>
    </source>
</evidence>
<proteinExistence type="predicted"/>
<keyword evidence="1" id="KW-1133">Transmembrane helix</keyword>
<dbReference type="SUPFAM" id="SSF54523">
    <property type="entry name" value="Pili subunits"/>
    <property type="match status" value="1"/>
</dbReference>
<sequence length="374" mass="39723">MALMLVLNLVFMVAALAGAMLQFGSLAAGGARAAVEHVRAFHAADAVMALCERRVLAARSRGHEIPEGPLSVFGRGARWPGSIKVPECAIERIAGSRTRTSGRYRITVRGFGSTGDAQSWAQLDLEFTPGMLHRNWRPLVRRPSPGSWRGAGRTLRTRHFARSGRPVSRRTRAASGLSLIEAMIALAVAAAIAGYAVPTYRQLFARAHRLNAALAVRQAAQYIEGRRLFDHAGGTAHGAGPRTQGSYDDQWLRLPAHLARAPADGAMVYRLSVEAGKAPGSPLAGVQARVIFGRQSPLPLELKATTARDIVREVTPGASIQRTASSSTTAYWIVAVPVESGPMAGDACGSFILDASGRRSNTGTASADQCWSGA</sequence>
<reference evidence="2 3" key="1">
    <citation type="submission" date="2020-04" db="EMBL/GenBank/DDBJ databases">
        <authorList>
            <person name="De Canck E."/>
        </authorList>
    </citation>
    <scope>NUCLEOTIDE SEQUENCE [LARGE SCALE GENOMIC DNA]</scope>
    <source>
        <strain evidence="2 3">LMG 28138</strain>
    </source>
</reference>
<evidence type="ECO:0000256" key="1">
    <source>
        <dbReference type="SAM" id="Phobius"/>
    </source>
</evidence>
<accession>A0A6S7B455</accession>
<dbReference type="AlphaFoldDB" id="A0A6S7B455"/>
<protein>
    <recommendedName>
        <fullName evidence="4">Prepilin-type N-terminal cleavage/methylation domain-containing protein</fullName>
    </recommendedName>
</protein>
<dbReference type="InterPro" id="IPR045584">
    <property type="entry name" value="Pilin-like"/>
</dbReference>
<keyword evidence="1" id="KW-0472">Membrane</keyword>
<feature type="transmembrane region" description="Helical" evidence="1">
    <location>
        <begin position="176"/>
        <end position="197"/>
    </location>
</feature>
<evidence type="ECO:0000313" key="2">
    <source>
        <dbReference type="EMBL" id="CAB3786505.1"/>
    </source>
</evidence>
<evidence type="ECO:0008006" key="4">
    <source>
        <dbReference type="Google" id="ProtNLM"/>
    </source>
</evidence>
<gene>
    <name evidence="2" type="ORF">LMG28138_02237</name>
</gene>
<dbReference type="EMBL" id="CADIKM010000008">
    <property type="protein sequence ID" value="CAB3786505.1"/>
    <property type="molecule type" value="Genomic_DNA"/>
</dbReference>
<name>A0A6S7B455_9BURK</name>
<dbReference type="Proteomes" id="UP000494115">
    <property type="component" value="Unassembled WGS sequence"/>
</dbReference>
<keyword evidence="3" id="KW-1185">Reference proteome</keyword>
<keyword evidence="1" id="KW-0812">Transmembrane</keyword>
<dbReference type="RefSeq" id="WP_175104829.1">
    <property type="nucleotide sequence ID" value="NZ_CADIKM010000008.1"/>
</dbReference>